<feature type="transmembrane region" description="Helical" evidence="6">
    <location>
        <begin position="426"/>
        <end position="451"/>
    </location>
</feature>
<feature type="transmembrane region" description="Helical" evidence="6">
    <location>
        <begin position="487"/>
        <end position="504"/>
    </location>
</feature>
<evidence type="ECO:0000256" key="2">
    <source>
        <dbReference type="ARBA" id="ARBA00022475"/>
    </source>
</evidence>
<feature type="transmembrane region" description="Helical" evidence="6">
    <location>
        <begin position="337"/>
        <end position="353"/>
    </location>
</feature>
<feature type="transmembrane region" description="Helical" evidence="6">
    <location>
        <begin position="291"/>
        <end position="308"/>
    </location>
</feature>
<dbReference type="PANTHER" id="PTHR30619:SF7">
    <property type="entry name" value="BETA-LACTAMASE DOMAIN PROTEIN"/>
    <property type="match status" value="1"/>
</dbReference>
<feature type="transmembrane region" description="Helical" evidence="6">
    <location>
        <begin position="511"/>
        <end position="529"/>
    </location>
</feature>
<feature type="transmembrane region" description="Helical" evidence="6">
    <location>
        <begin position="45"/>
        <end position="63"/>
    </location>
</feature>
<feature type="transmembrane region" description="Helical" evidence="6">
    <location>
        <begin position="262"/>
        <end position="284"/>
    </location>
</feature>
<dbReference type="Proteomes" id="UP001081071">
    <property type="component" value="Unassembled WGS sequence"/>
</dbReference>
<dbReference type="RefSeq" id="WP_269604106.1">
    <property type="nucleotide sequence ID" value="NZ_JAPWIJ010000004.1"/>
</dbReference>
<keyword evidence="4 6" id="KW-1133">Transmembrane helix</keyword>
<comment type="subcellular location">
    <subcellularLocation>
        <location evidence="1">Cell membrane</location>
        <topology evidence="1">Multi-pass membrane protein</topology>
    </subcellularLocation>
</comment>
<feature type="transmembrane region" description="Helical" evidence="6">
    <location>
        <begin position="314"/>
        <end position="330"/>
    </location>
</feature>
<dbReference type="InterPro" id="IPR025405">
    <property type="entry name" value="DUF4131"/>
</dbReference>
<feature type="transmembrane region" description="Helical" evidence="6">
    <location>
        <begin position="463"/>
        <end position="481"/>
    </location>
</feature>
<keyword evidence="10" id="KW-1185">Reference proteome</keyword>
<proteinExistence type="predicted"/>
<evidence type="ECO:0000259" key="8">
    <source>
        <dbReference type="Pfam" id="PF13567"/>
    </source>
</evidence>
<dbReference type="Pfam" id="PF13567">
    <property type="entry name" value="DUF4131"/>
    <property type="match status" value="1"/>
</dbReference>
<reference evidence="9" key="1">
    <citation type="submission" date="2022-12" db="EMBL/GenBank/DDBJ databases">
        <authorList>
            <person name="Krivoruchko A.V."/>
            <person name="Elkin A."/>
        </authorList>
    </citation>
    <scope>NUCLEOTIDE SEQUENCE</scope>
    <source>
        <strain evidence="9">IEGM 1391</strain>
    </source>
</reference>
<dbReference type="PANTHER" id="PTHR30619">
    <property type="entry name" value="DNA INTERNALIZATION/COMPETENCE PROTEIN COMEC/REC2"/>
    <property type="match status" value="1"/>
</dbReference>
<comment type="caution">
    <text evidence="9">The sequence shown here is derived from an EMBL/GenBank/DDBJ whole genome shotgun (WGS) entry which is preliminary data.</text>
</comment>
<feature type="domain" description="DUF4131" evidence="8">
    <location>
        <begin position="52"/>
        <end position="188"/>
    </location>
</feature>
<accession>A0ABT4MDK0</accession>
<evidence type="ECO:0000313" key="10">
    <source>
        <dbReference type="Proteomes" id="UP001081071"/>
    </source>
</evidence>
<dbReference type="EMBL" id="JAPWIJ010000004">
    <property type="protein sequence ID" value="MCZ4519068.1"/>
    <property type="molecule type" value="Genomic_DNA"/>
</dbReference>
<organism evidence="9 10">
    <name type="scientific">Rhodococcus ruber</name>
    <dbReference type="NCBI Taxonomy" id="1830"/>
    <lineage>
        <taxon>Bacteria</taxon>
        <taxon>Bacillati</taxon>
        <taxon>Actinomycetota</taxon>
        <taxon>Actinomycetes</taxon>
        <taxon>Mycobacteriales</taxon>
        <taxon>Nocardiaceae</taxon>
        <taxon>Rhodococcus</taxon>
    </lineage>
</organism>
<keyword evidence="5 6" id="KW-0472">Membrane</keyword>
<dbReference type="Pfam" id="PF03772">
    <property type="entry name" value="Competence"/>
    <property type="match status" value="1"/>
</dbReference>
<evidence type="ECO:0000259" key="7">
    <source>
        <dbReference type="Pfam" id="PF03772"/>
    </source>
</evidence>
<evidence type="ECO:0000313" key="9">
    <source>
        <dbReference type="EMBL" id="MCZ4519068.1"/>
    </source>
</evidence>
<dbReference type="InterPro" id="IPR052159">
    <property type="entry name" value="Competence_DNA_uptake"/>
</dbReference>
<feature type="transmembrane region" description="Helical" evidence="6">
    <location>
        <begin position="394"/>
        <end position="420"/>
    </location>
</feature>
<sequence length="530" mass="54011">MSTDAVSTATAQAEEFLPFDIRLVPAVVVCWSITAVGILGGPGAAVAATASTSVVVLLGWLVLRRLATRCAASGPSWAGVATVIALALCFGGAIWLQMCAVADNPVAAAAEKRAWITASVRLEEDPRRLTSAGPSMVMTKAELTRVDVGGEALYVGGRVSIIAPESSWSALLPGQQITVRGRLGEPIRPDMTVAVIRVSGPPVIVGEPGAISAAAGTFRSNLAAVTQNSMPPDRAGLLPGLVVGDVSRLDETVAENFRAAGLTHLTAVSGANFSILIGAVLLVLRSIGIGPRATVAVAFVVLVAFVIVARPSPSVLRAAVMGSIGLLALVTGRRRQAVPALCGAVLGLLAWWPRLAVDVGFVLSVFATAGLVLVAPIWVDWLRARGWPRAAAEVSAVATAAHAVTAPVVAAMTGTISVVGVVANVLVAPVVAPITVVGIVTAVIATVSASLAELTAQLASAPLWWLITVAQRAASVPVAGIVVPDGLLGAALAAFGTATLLVALRLRVLRWVAAVVAIVALAMWTAHVLW</sequence>
<keyword evidence="3 6" id="KW-0812">Transmembrane</keyword>
<feature type="domain" description="ComEC/Rec2-related protein" evidence="7">
    <location>
        <begin position="241"/>
        <end position="506"/>
    </location>
</feature>
<evidence type="ECO:0000256" key="3">
    <source>
        <dbReference type="ARBA" id="ARBA00022692"/>
    </source>
</evidence>
<evidence type="ECO:0000256" key="5">
    <source>
        <dbReference type="ARBA" id="ARBA00023136"/>
    </source>
</evidence>
<name>A0ABT4MDK0_9NOCA</name>
<evidence type="ECO:0000256" key="6">
    <source>
        <dbReference type="SAM" id="Phobius"/>
    </source>
</evidence>
<keyword evidence="2" id="KW-1003">Cell membrane</keyword>
<feature type="transmembrane region" description="Helical" evidence="6">
    <location>
        <begin position="75"/>
        <end position="96"/>
    </location>
</feature>
<evidence type="ECO:0000256" key="4">
    <source>
        <dbReference type="ARBA" id="ARBA00022989"/>
    </source>
</evidence>
<protein>
    <submittedName>
        <fullName evidence="9">ComEC/Rec2 family competence protein</fullName>
    </submittedName>
</protein>
<feature type="transmembrane region" description="Helical" evidence="6">
    <location>
        <begin position="359"/>
        <end position="382"/>
    </location>
</feature>
<feature type="transmembrane region" description="Helical" evidence="6">
    <location>
        <begin position="21"/>
        <end position="39"/>
    </location>
</feature>
<evidence type="ECO:0000256" key="1">
    <source>
        <dbReference type="ARBA" id="ARBA00004651"/>
    </source>
</evidence>
<dbReference type="NCBIfam" id="TIGR00360">
    <property type="entry name" value="ComEC_N-term"/>
    <property type="match status" value="1"/>
</dbReference>
<gene>
    <name evidence="9" type="ORF">O4220_11125</name>
</gene>
<dbReference type="InterPro" id="IPR004477">
    <property type="entry name" value="ComEC_N"/>
</dbReference>